<dbReference type="STRING" id="351160.RCIX548"/>
<evidence type="ECO:0000313" key="4">
    <source>
        <dbReference type="Proteomes" id="UP000000663"/>
    </source>
</evidence>
<dbReference type="EMBL" id="AM114193">
    <property type="protein sequence ID" value="CAJ35962.1"/>
    <property type="molecule type" value="Genomic_DNA"/>
</dbReference>
<keyword evidence="2" id="KW-0812">Transmembrane</keyword>
<name>Q0W6N1_METAR</name>
<feature type="region of interest" description="Disordered" evidence="1">
    <location>
        <begin position="173"/>
        <end position="192"/>
    </location>
</feature>
<feature type="transmembrane region" description="Helical" evidence="2">
    <location>
        <begin position="100"/>
        <end position="121"/>
    </location>
</feature>
<dbReference type="AlphaFoldDB" id="Q0W6N1"/>
<evidence type="ECO:0000256" key="2">
    <source>
        <dbReference type="SAM" id="Phobius"/>
    </source>
</evidence>
<reference evidence="3 4" key="1">
    <citation type="journal article" date="2006" name="Science">
        <title>Genome of rice cluster I archaea -- the key methane producers in the rice rhizosphere.</title>
        <authorList>
            <person name="Erkel C."/>
            <person name="Kube M."/>
            <person name="Reinhardt R."/>
            <person name="Liesack W."/>
        </authorList>
    </citation>
    <scope>NUCLEOTIDE SEQUENCE [LARGE SCALE GENOMIC DNA]</scope>
    <source>
        <strain evidence="4">DSM 22066 / NBRC 105507 / MRE50</strain>
    </source>
</reference>
<keyword evidence="4" id="KW-1185">Reference proteome</keyword>
<accession>Q0W6N1</accession>
<dbReference type="Proteomes" id="UP000000663">
    <property type="component" value="Chromosome"/>
</dbReference>
<dbReference type="KEGG" id="rci:RCIX548"/>
<proteinExistence type="predicted"/>
<protein>
    <recommendedName>
        <fullName evidence="5">DUF2085 domain-containing protein</fullName>
    </recommendedName>
</protein>
<organism evidence="3 4">
    <name type="scientific">Methanocella arvoryzae (strain DSM 22066 / NBRC 105507 / MRE50)</name>
    <dbReference type="NCBI Taxonomy" id="351160"/>
    <lineage>
        <taxon>Archaea</taxon>
        <taxon>Methanobacteriati</taxon>
        <taxon>Methanobacteriota</taxon>
        <taxon>Stenosarchaea group</taxon>
        <taxon>Methanomicrobia</taxon>
        <taxon>Methanocellales</taxon>
        <taxon>Methanocellaceae</taxon>
        <taxon>Methanocella</taxon>
    </lineage>
</organism>
<sequence>MVLAKHWLLILTALVLLFVIPIVGYPYLMATGNPILQSIAHIIFVLYTITCHQLPERSLFLFGYQMTVCSRCFAIYAAFLAGCISFAFIRKRLKIWSLKYFVILCIPMAIDGFAQLFGVPLPRGIGPGFELIWMVESTSEWRIVTGAIFGLASALYVLPYLEEIFSSAPYVPPTNAGQQQQQQPAGPDNTAK</sequence>
<keyword evidence="2" id="KW-0472">Membrane</keyword>
<feature type="transmembrane region" description="Helical" evidence="2">
    <location>
        <begin position="61"/>
        <end position="88"/>
    </location>
</feature>
<dbReference type="InterPro" id="IPR019206">
    <property type="entry name" value="DUF2085_TM"/>
</dbReference>
<evidence type="ECO:0000256" key="1">
    <source>
        <dbReference type="SAM" id="MobiDB-lite"/>
    </source>
</evidence>
<dbReference type="PATRIC" id="fig|351160.9.peg.2272"/>
<keyword evidence="2" id="KW-1133">Transmembrane helix</keyword>
<feature type="transmembrane region" description="Helical" evidence="2">
    <location>
        <begin position="141"/>
        <end position="161"/>
    </location>
</feature>
<feature type="transmembrane region" description="Helical" evidence="2">
    <location>
        <begin position="6"/>
        <end position="28"/>
    </location>
</feature>
<evidence type="ECO:0008006" key="5">
    <source>
        <dbReference type="Google" id="ProtNLM"/>
    </source>
</evidence>
<gene>
    <name evidence="3" type="ORF">RCIX548</name>
</gene>
<dbReference type="eggNOG" id="arCOG03949">
    <property type="taxonomic scope" value="Archaea"/>
</dbReference>
<evidence type="ECO:0000313" key="3">
    <source>
        <dbReference type="EMBL" id="CAJ35962.1"/>
    </source>
</evidence>
<dbReference type="Pfam" id="PF09858">
    <property type="entry name" value="DUF2085"/>
    <property type="match status" value="1"/>
</dbReference>